<accession>A0A173TBJ0</accession>
<evidence type="ECO:0000313" key="1">
    <source>
        <dbReference type="EMBL" id="CUM99479.1"/>
    </source>
</evidence>
<organism evidence="1 2">
    <name type="scientific">Agathobacter rectalis</name>
    <dbReference type="NCBI Taxonomy" id="39491"/>
    <lineage>
        <taxon>Bacteria</taxon>
        <taxon>Bacillati</taxon>
        <taxon>Bacillota</taxon>
        <taxon>Clostridia</taxon>
        <taxon>Lachnospirales</taxon>
        <taxon>Lachnospiraceae</taxon>
        <taxon>Agathobacter</taxon>
    </lineage>
</organism>
<evidence type="ECO:0000313" key="2">
    <source>
        <dbReference type="Proteomes" id="UP000095673"/>
    </source>
</evidence>
<name>A0A173TBJ0_9FIRM</name>
<dbReference type="InterPro" id="IPR016181">
    <property type="entry name" value="Acyl_CoA_acyltransferase"/>
</dbReference>
<reference evidence="1 2" key="1">
    <citation type="submission" date="2015-09" db="EMBL/GenBank/DDBJ databases">
        <authorList>
            <consortium name="Pathogen Informatics"/>
        </authorList>
    </citation>
    <scope>NUCLEOTIDE SEQUENCE [LARGE SCALE GENOMIC DNA]</scope>
    <source>
        <strain evidence="1 2">2789STDY5834968</strain>
    </source>
</reference>
<dbReference type="EMBL" id="CYXM01000006">
    <property type="protein sequence ID" value="CUM99479.1"/>
    <property type="molecule type" value="Genomic_DNA"/>
</dbReference>
<dbReference type="SUPFAM" id="SSF55729">
    <property type="entry name" value="Acyl-CoA N-acyltransferases (Nat)"/>
    <property type="match status" value="1"/>
</dbReference>
<dbReference type="RefSeq" id="WP_055237945.1">
    <property type="nucleotide sequence ID" value="NZ_CP100127.1"/>
</dbReference>
<protein>
    <submittedName>
        <fullName evidence="1">Uncharacterized protein</fullName>
    </submittedName>
</protein>
<proteinExistence type="predicted"/>
<sequence>MIIEGEWRETSLAFIDFIKINYNEDPYDYLKCMGYEIPYINNLKCGILYDYFKSYIELFRFLADIKSDINCLVFAPNINSNEMKKKFIAIVMSDINLSKSIILVNQEQYSYIFDVYFPDYKLVTVSYNSKLDIASFMCLDDYLHSLKSKNRIFLNKCLKHFNDFGDVSFGKLDIKNEKSTMIDLYIETCDRHKDFRECDDFFLNLDETQKVEWYGIFKESELIMFSGYWKNSNSVVFGMFGKNYKYEKLIRKSYAYFVMNINMIQQAINDNYKIIYSSYGEKNIKKQMGYMIENYACVMPKN</sequence>
<dbReference type="Proteomes" id="UP000095673">
    <property type="component" value="Unassembled WGS sequence"/>
</dbReference>
<dbReference type="AlphaFoldDB" id="A0A173TBJ0"/>
<gene>
    <name evidence="1" type="ORF">ERS852580_01483</name>
</gene>